<keyword evidence="2" id="KW-1185">Reference proteome</keyword>
<sequence>MRDYCLIFNDTNIFVSKCLEVSTIYDRIEINSLNSSGKIVYCTETTLNDDTTLFILCFDPPTKCQVMFIDHKRKRFSRKAELSLFEYPIDTVALLTTDLLVLDHNSSGSFALDLIYFYTSKEDKGFKTRFRRIRIFFDENLNFLKSTHISQRDEFTTHRVQNFLAFHFGGFAYFLRVVAHRETNSGLLAVALERLCLHYRATWNESFAGIHAPLLLLKPKTNGCVHKLLTSQNSVVANFDPETNVLQVFVGEYDGEKLIYSMHMYDMQDVHREINRHRMMVSSTKFKYFINCYDNANNISNDLPLPKQLTDKYITVDGVDLCSMSNCRFASHLEYKLVERGRVYSGISMNSDRDGTFYGEISQVINVDREMMLIQTNSHYLLIVAKSGSSEAVFHSALIHHIGDQSTYGTVFDNYTVIFVDGTDVKYISLNCSMKDTCSETVWLRNLRNRFTNCGWCHNWAGQSFGTTPEHCRLSNQSIFLTSHCPPEINCFENDYVAEGNSTSIALDGFFPVADNQRIEVCGSPCNVLSSSESKLLCRTETPIYNGNNLKGGQCPITLETMFLNETYTISPKCAKKLFFAGLFPTSDRHHRVLFFTISMSFVILIPLALCICCLCRNSPTTNKKSDADSETSSESPLSIWFLNCVSHYGSIDFIRLMLDRQFQY</sequence>
<name>A0A915KY46_ROMCU</name>
<proteinExistence type="predicted"/>
<evidence type="ECO:0000256" key="1">
    <source>
        <dbReference type="SAM" id="Phobius"/>
    </source>
</evidence>
<feature type="transmembrane region" description="Helical" evidence="1">
    <location>
        <begin position="593"/>
        <end position="616"/>
    </location>
</feature>
<protein>
    <submittedName>
        <fullName evidence="3">Sema domain-containing protein</fullName>
    </submittedName>
</protein>
<reference evidence="3" key="1">
    <citation type="submission" date="2022-11" db="UniProtKB">
        <authorList>
            <consortium name="WormBaseParasite"/>
        </authorList>
    </citation>
    <scope>IDENTIFICATION</scope>
</reference>
<evidence type="ECO:0000313" key="3">
    <source>
        <dbReference type="WBParaSite" id="nRc.2.0.1.t42407-RA"/>
    </source>
</evidence>
<keyword evidence="1" id="KW-0812">Transmembrane</keyword>
<organism evidence="2 3">
    <name type="scientific">Romanomermis culicivorax</name>
    <name type="common">Nematode worm</name>
    <dbReference type="NCBI Taxonomy" id="13658"/>
    <lineage>
        <taxon>Eukaryota</taxon>
        <taxon>Metazoa</taxon>
        <taxon>Ecdysozoa</taxon>
        <taxon>Nematoda</taxon>
        <taxon>Enoplea</taxon>
        <taxon>Dorylaimia</taxon>
        <taxon>Mermithida</taxon>
        <taxon>Mermithoidea</taxon>
        <taxon>Mermithidae</taxon>
        <taxon>Romanomermis</taxon>
    </lineage>
</organism>
<evidence type="ECO:0000313" key="2">
    <source>
        <dbReference type="Proteomes" id="UP000887565"/>
    </source>
</evidence>
<keyword evidence="1" id="KW-1133">Transmembrane helix</keyword>
<keyword evidence="1" id="KW-0472">Membrane</keyword>
<accession>A0A915KY46</accession>
<dbReference type="WBParaSite" id="nRc.2.0.1.t42407-RA">
    <property type="protein sequence ID" value="nRc.2.0.1.t42407-RA"/>
    <property type="gene ID" value="nRc.2.0.1.g42407"/>
</dbReference>
<dbReference type="AlphaFoldDB" id="A0A915KY46"/>
<dbReference type="Proteomes" id="UP000887565">
    <property type="component" value="Unplaced"/>
</dbReference>